<dbReference type="AlphaFoldDB" id="A0A450TG06"/>
<feature type="domain" description="Polypeptide-transport-associated ShlB-type" evidence="7">
    <location>
        <begin position="120"/>
        <end position="195"/>
    </location>
</feature>
<dbReference type="InterPro" id="IPR013686">
    <property type="entry name" value="Polypept-transport_assoc_ShlB"/>
</dbReference>
<dbReference type="InterPro" id="IPR035251">
    <property type="entry name" value="ShlB_POTRA"/>
</dbReference>
<dbReference type="GO" id="GO:0046819">
    <property type="term" value="P:protein secretion by the type V secretion system"/>
    <property type="evidence" value="ECO:0007669"/>
    <property type="project" value="TreeGrafter"/>
</dbReference>
<feature type="region of interest" description="Disordered" evidence="4">
    <location>
        <begin position="79"/>
        <end position="109"/>
    </location>
</feature>
<keyword evidence="3" id="KW-0998">Cell outer membrane</keyword>
<feature type="transmembrane region" description="Helical" evidence="5">
    <location>
        <begin position="43"/>
        <end position="64"/>
    </location>
</feature>
<keyword evidence="2 5" id="KW-0812">Transmembrane</keyword>
<dbReference type="InterPro" id="IPR005565">
    <property type="entry name" value="Hemolysn_activator_HlyB_C"/>
</dbReference>
<evidence type="ECO:0000259" key="7">
    <source>
        <dbReference type="Pfam" id="PF08479"/>
    </source>
</evidence>
<dbReference type="Gene3D" id="3.10.20.310">
    <property type="entry name" value="membrane protein fhac"/>
    <property type="match status" value="1"/>
</dbReference>
<evidence type="ECO:0000259" key="8">
    <source>
        <dbReference type="Pfam" id="PF17287"/>
    </source>
</evidence>
<dbReference type="InterPro" id="IPR051544">
    <property type="entry name" value="TPS_OM_transporter"/>
</dbReference>
<accession>A0A450TG06</accession>
<proteinExistence type="predicted"/>
<dbReference type="PIRSF" id="PIRSF029745">
    <property type="entry name" value="FhaC"/>
    <property type="match status" value="1"/>
</dbReference>
<evidence type="ECO:0000256" key="2">
    <source>
        <dbReference type="ARBA" id="ARBA00022692"/>
    </source>
</evidence>
<dbReference type="Pfam" id="PF17287">
    <property type="entry name" value="POTRA_3"/>
    <property type="match status" value="1"/>
</dbReference>
<evidence type="ECO:0000256" key="5">
    <source>
        <dbReference type="SAM" id="Phobius"/>
    </source>
</evidence>
<evidence type="ECO:0000259" key="6">
    <source>
        <dbReference type="Pfam" id="PF03865"/>
    </source>
</evidence>
<feature type="domain" description="ShlB POTRA" evidence="8">
    <location>
        <begin position="231"/>
        <end position="268"/>
    </location>
</feature>
<evidence type="ECO:0000313" key="9">
    <source>
        <dbReference type="EMBL" id="VFJ66137.1"/>
    </source>
</evidence>
<dbReference type="EMBL" id="CAADEY010000142">
    <property type="protein sequence ID" value="VFJ66137.1"/>
    <property type="molecule type" value="Genomic_DNA"/>
</dbReference>
<dbReference type="PANTHER" id="PTHR34597">
    <property type="entry name" value="SLR1661 PROTEIN"/>
    <property type="match status" value="1"/>
</dbReference>
<gene>
    <name evidence="9" type="ORF">BECKDK2373C_GA0170839_11428</name>
</gene>
<sequence length="652" mass="72968">MSSRKVACPIFPERFFRCRRRQQCRIHNPTHEPIPVTYPNRTICLPLLLGLFFSISGISFTYAAPPTDQPDRILQHQIEQERRQQREKEREREERLRPPPAPAAAQSPESALEGAACVLIHTIEFSGVTLLSGEQITSLKAPYLNTCMSVADIKVLIQDVTNAYLEMGYTTSRAGLPMPQPGLRKGRLEIGVQEGIIEDVAPVQGKIPDGLFIRYIRFVMGRKTDKTALPPNLFPDLIGRPLNLRDIEQGIDQMNRLPSNRATVRIEPGERPGGSRVVIDNEPKFPLRASLTHDNSGSASTGENKRSLKIEGDNLFGLYDGLSVTYSENYEEDKSRRMSEAWVGSLSIPYGYWTYSYNLSKSRYLTSQVLPNSDILYSFGNSTNHTFGADRVVHRDKKRKVAVDASLTLRDSESFTRIRDLETRSEVGSRKLTIAKAGVKWTEYFPKGMLFVNPSCSQGLKIFGALDDHDEFSQLDDNKDESFNQKAQFTLCGLYGYNSASFKLFDSKLPLQWTAIWDSQFSMDPLFGTEQFSVGGLGSVRGFKDTWAAGDSGFFLQNNVKFRVHNLLSALGADQPPAPSPIRDMDVTLFYDVGMSYLREEKSHSVLGGAGVTFSYAAKYLDANLTYAEGLHAPSSLEKGGVVYFNVDVKFD</sequence>
<dbReference type="GO" id="GO:0008320">
    <property type="term" value="F:protein transmembrane transporter activity"/>
    <property type="evidence" value="ECO:0007669"/>
    <property type="project" value="TreeGrafter"/>
</dbReference>
<dbReference type="GO" id="GO:0098046">
    <property type="term" value="C:type V protein secretion system complex"/>
    <property type="evidence" value="ECO:0007669"/>
    <property type="project" value="TreeGrafter"/>
</dbReference>
<feature type="compositionally biased region" description="Basic and acidic residues" evidence="4">
    <location>
        <begin position="79"/>
        <end position="97"/>
    </location>
</feature>
<organism evidence="9">
    <name type="scientific">Candidatus Kentrum sp. DK</name>
    <dbReference type="NCBI Taxonomy" id="2126562"/>
    <lineage>
        <taxon>Bacteria</taxon>
        <taxon>Pseudomonadati</taxon>
        <taxon>Pseudomonadota</taxon>
        <taxon>Gammaproteobacteria</taxon>
        <taxon>Candidatus Kentrum</taxon>
    </lineage>
</organism>
<dbReference type="PANTHER" id="PTHR34597:SF3">
    <property type="entry name" value="OUTER MEMBRANE TRANSPORTER CDIB"/>
    <property type="match status" value="1"/>
</dbReference>
<evidence type="ECO:0000256" key="1">
    <source>
        <dbReference type="ARBA" id="ARBA00022452"/>
    </source>
</evidence>
<reference evidence="9" key="1">
    <citation type="submission" date="2019-02" db="EMBL/GenBank/DDBJ databases">
        <authorList>
            <person name="Gruber-Vodicka R. H."/>
            <person name="Seah K. B. B."/>
        </authorList>
    </citation>
    <scope>NUCLEOTIDE SEQUENCE</scope>
    <source>
        <strain evidence="9">BECK_DK161</strain>
    </source>
</reference>
<dbReference type="Pfam" id="PF03865">
    <property type="entry name" value="ShlB"/>
    <property type="match status" value="1"/>
</dbReference>
<feature type="domain" description="Haemolysin activator HlyB C-terminal" evidence="6">
    <location>
        <begin position="273"/>
        <end position="571"/>
    </location>
</feature>
<protein>
    <submittedName>
        <fullName evidence="9">Hemolysin activation/secretion protein</fullName>
    </submittedName>
</protein>
<name>A0A450TG06_9GAMM</name>
<keyword evidence="1" id="KW-1134">Transmembrane beta strand</keyword>
<dbReference type="InterPro" id="IPR027282">
    <property type="entry name" value="TPS"/>
</dbReference>
<keyword evidence="5" id="KW-0472">Membrane</keyword>
<dbReference type="Pfam" id="PF08479">
    <property type="entry name" value="POTRA_2"/>
    <property type="match status" value="1"/>
</dbReference>
<keyword evidence="5" id="KW-1133">Transmembrane helix</keyword>
<evidence type="ECO:0000256" key="4">
    <source>
        <dbReference type="SAM" id="MobiDB-lite"/>
    </source>
</evidence>
<evidence type="ECO:0000256" key="3">
    <source>
        <dbReference type="ARBA" id="ARBA00023237"/>
    </source>
</evidence>
<dbReference type="Gene3D" id="2.40.160.50">
    <property type="entry name" value="membrane protein fhac: a member of the omp85/tpsb transporter family"/>
    <property type="match status" value="1"/>
</dbReference>